<dbReference type="HOGENOM" id="CLU_3421676_0_0_1"/>
<keyword evidence="3" id="KW-1185">Reference proteome</keyword>
<name>A0A0E0LH82_ORYPU</name>
<evidence type="ECO:0000313" key="2">
    <source>
        <dbReference type="EnsemblPlants" id="OPUNC07G03240.1"/>
    </source>
</evidence>
<reference evidence="2" key="2">
    <citation type="submission" date="2018-05" db="EMBL/GenBank/DDBJ databases">
        <title>OpunRS2 (Oryza punctata Reference Sequence Version 2).</title>
        <authorList>
            <person name="Zhang J."/>
            <person name="Kudrna D."/>
            <person name="Lee S."/>
            <person name="Talag J."/>
            <person name="Welchert J."/>
            <person name="Wing R.A."/>
        </authorList>
    </citation>
    <scope>NUCLEOTIDE SEQUENCE [LARGE SCALE GENOMIC DNA]</scope>
</reference>
<sequence>MMEGEVGGGRRREPSSWARAGIQD</sequence>
<protein>
    <submittedName>
        <fullName evidence="2">Uncharacterized protein</fullName>
    </submittedName>
</protein>
<dbReference type="Proteomes" id="UP000026962">
    <property type="component" value="Chromosome 7"/>
</dbReference>
<dbReference type="AlphaFoldDB" id="A0A0E0LH82"/>
<organism evidence="2">
    <name type="scientific">Oryza punctata</name>
    <name type="common">Red rice</name>
    <dbReference type="NCBI Taxonomy" id="4537"/>
    <lineage>
        <taxon>Eukaryota</taxon>
        <taxon>Viridiplantae</taxon>
        <taxon>Streptophyta</taxon>
        <taxon>Embryophyta</taxon>
        <taxon>Tracheophyta</taxon>
        <taxon>Spermatophyta</taxon>
        <taxon>Magnoliopsida</taxon>
        <taxon>Liliopsida</taxon>
        <taxon>Poales</taxon>
        <taxon>Poaceae</taxon>
        <taxon>BOP clade</taxon>
        <taxon>Oryzoideae</taxon>
        <taxon>Oryzeae</taxon>
        <taxon>Oryzinae</taxon>
        <taxon>Oryza</taxon>
    </lineage>
</organism>
<proteinExistence type="predicted"/>
<dbReference type="Gramene" id="OPUNC07G03240.1">
    <property type="protein sequence ID" value="OPUNC07G03240.1"/>
    <property type="gene ID" value="OPUNC07G03240"/>
</dbReference>
<dbReference type="EnsemblPlants" id="OPUNC07G03240.1">
    <property type="protein sequence ID" value="OPUNC07G03240.1"/>
    <property type="gene ID" value="OPUNC07G03240"/>
</dbReference>
<evidence type="ECO:0000313" key="3">
    <source>
        <dbReference type="Proteomes" id="UP000026962"/>
    </source>
</evidence>
<reference evidence="2" key="1">
    <citation type="submission" date="2015-04" db="UniProtKB">
        <authorList>
            <consortium name="EnsemblPlants"/>
        </authorList>
    </citation>
    <scope>IDENTIFICATION</scope>
</reference>
<accession>A0A0E0LH82</accession>
<feature type="region of interest" description="Disordered" evidence="1">
    <location>
        <begin position="1"/>
        <end position="24"/>
    </location>
</feature>
<evidence type="ECO:0000256" key="1">
    <source>
        <dbReference type="SAM" id="MobiDB-lite"/>
    </source>
</evidence>